<dbReference type="AlphaFoldDB" id="A0A222ENS8"/>
<evidence type="ECO:0000313" key="1">
    <source>
        <dbReference type="EMBL" id="ASP27943.1"/>
    </source>
</evidence>
<gene>
    <name evidence="1" type="ORF">SCORR_v1c01680</name>
</gene>
<dbReference type="OrthoDB" id="389705at2"/>
<name>A0A222ENS8_9MOLU</name>
<dbReference type="EMBL" id="CP022535">
    <property type="protein sequence ID" value="ASP27943.1"/>
    <property type="molecule type" value="Genomic_DNA"/>
</dbReference>
<sequence>MKKLLAICLTTLGLTGSTTPFVSSYKNKVFKDEKLPQITKQQKLDMNLDFNMLNLDDLEFIKVGAIWKAEVESDELDKNFKDVELKKLFDILDKYDTNDFKINSVLTNFKNNRKNLDTKNTDRLNTVFTSLNKKLDKITSLKHKIIIEKHNNNIYGTQYYINVLLDITYKDDNDGEKEENNIRIYGIESYKPFTNLNDIKSILVNTFDLTIYYVASIKHKDTEFSSNIIFTSNIVGIILKQYKNTIDEQRFQYQILKYIKTICDVESLSSLDKLGGENIELETIFDYVETPDGKFDVGDAFTDNNAGINRDYFYAKITSKSQVQGEFYILLKNDAK</sequence>
<dbReference type="RefSeq" id="WP_094048234.1">
    <property type="nucleotide sequence ID" value="NZ_CP022535.1"/>
</dbReference>
<accession>A0A222ENS8</accession>
<organism evidence="1 2">
    <name type="scientific">Spiroplasma corruscae</name>
    <dbReference type="NCBI Taxonomy" id="216934"/>
    <lineage>
        <taxon>Bacteria</taxon>
        <taxon>Bacillati</taxon>
        <taxon>Mycoplasmatota</taxon>
        <taxon>Mollicutes</taxon>
        <taxon>Entomoplasmatales</taxon>
        <taxon>Spiroplasmataceae</taxon>
        <taxon>Spiroplasma</taxon>
    </lineage>
</organism>
<keyword evidence="2" id="KW-1185">Reference proteome</keyword>
<protein>
    <submittedName>
        <fullName evidence="1">Uncharacterized protein</fullName>
    </submittedName>
</protein>
<dbReference type="KEGG" id="scou:SCORR_v1c01680"/>
<evidence type="ECO:0000313" key="2">
    <source>
        <dbReference type="Proteomes" id="UP000203229"/>
    </source>
</evidence>
<reference evidence="1 2" key="1">
    <citation type="submission" date="2017-07" db="EMBL/GenBank/DDBJ databases">
        <title>Complete genome sequence of Spiroplasma corruscae EC-1 (DSM 19793).</title>
        <authorList>
            <person name="Tsai Y.-M."/>
            <person name="Lo W.-S."/>
            <person name="Kuo C.-H."/>
        </authorList>
    </citation>
    <scope>NUCLEOTIDE SEQUENCE [LARGE SCALE GENOMIC DNA]</scope>
    <source>
        <strain evidence="1 2">EC-1</strain>
    </source>
</reference>
<dbReference type="Proteomes" id="UP000203229">
    <property type="component" value="Chromosome"/>
</dbReference>
<proteinExistence type="predicted"/>